<dbReference type="Gene3D" id="3.40.1180.10">
    <property type="entry name" value="Decaprenyl diphosphate synthase-like"/>
    <property type="match status" value="1"/>
</dbReference>
<comment type="subunit">
    <text evidence="2">Homodimer.</text>
</comment>
<comment type="similarity">
    <text evidence="2">Belongs to the UPP synthase family.</text>
</comment>
<keyword evidence="2" id="KW-0479">Metal-binding</keyword>
<dbReference type="SUPFAM" id="SSF64005">
    <property type="entry name" value="Undecaprenyl diphosphate synthase"/>
    <property type="match status" value="1"/>
</dbReference>
<keyword evidence="2" id="KW-0460">Magnesium</keyword>
<feature type="binding site" evidence="2">
    <location>
        <position position="199"/>
    </location>
    <ligand>
        <name>substrate</name>
    </ligand>
</feature>
<dbReference type="InterPro" id="IPR001441">
    <property type="entry name" value="UPP_synth-like"/>
</dbReference>
<protein>
    <recommendedName>
        <fullName evidence="2">Isoprenyl transferase</fullName>
        <ecNumber evidence="2">2.5.1.-</ecNumber>
    </recommendedName>
</protein>
<dbReference type="KEGG" id="fmr:Fuma_06655"/>
<evidence type="ECO:0000313" key="4">
    <source>
        <dbReference type="Proteomes" id="UP000187735"/>
    </source>
</evidence>
<dbReference type="EMBL" id="CP017641">
    <property type="protein sequence ID" value="APZ96979.1"/>
    <property type="molecule type" value="Genomic_DNA"/>
</dbReference>
<dbReference type="RefSeq" id="WP_229360801.1">
    <property type="nucleotide sequence ID" value="NZ_CP017641.1"/>
</dbReference>
<evidence type="ECO:0000256" key="2">
    <source>
        <dbReference type="HAMAP-Rule" id="MF_01139"/>
    </source>
</evidence>
<feature type="binding site" evidence="2">
    <location>
        <position position="82"/>
    </location>
    <ligand>
        <name>substrate</name>
    </ligand>
</feature>
<dbReference type="InterPro" id="IPR018520">
    <property type="entry name" value="UPP_synth-like_CS"/>
</dbReference>
<feature type="binding site" evidence="2">
    <location>
        <position position="44"/>
    </location>
    <ligand>
        <name>substrate</name>
    </ligand>
</feature>
<feature type="binding site" evidence="2">
    <location>
        <position position="80"/>
    </location>
    <ligand>
        <name>substrate</name>
    </ligand>
</feature>
<dbReference type="NCBIfam" id="TIGR00055">
    <property type="entry name" value="uppS"/>
    <property type="match status" value="1"/>
</dbReference>
<keyword evidence="4" id="KW-1185">Reference proteome</keyword>
<dbReference type="PANTHER" id="PTHR10291">
    <property type="entry name" value="DEHYDRODOLICHYL DIPHOSPHATE SYNTHASE FAMILY MEMBER"/>
    <property type="match status" value="1"/>
</dbReference>
<name>A0A1P8WSF7_9PLAN</name>
<feature type="binding site" evidence="2">
    <location>
        <begin position="205"/>
        <end position="207"/>
    </location>
    <ligand>
        <name>substrate</name>
    </ligand>
</feature>
<organism evidence="3 4">
    <name type="scientific">Fuerstiella marisgermanici</name>
    <dbReference type="NCBI Taxonomy" id="1891926"/>
    <lineage>
        <taxon>Bacteria</taxon>
        <taxon>Pseudomonadati</taxon>
        <taxon>Planctomycetota</taxon>
        <taxon>Planctomycetia</taxon>
        <taxon>Planctomycetales</taxon>
        <taxon>Planctomycetaceae</taxon>
        <taxon>Fuerstiella</taxon>
    </lineage>
</organism>
<dbReference type="FunFam" id="3.40.1180.10:FF:000001">
    <property type="entry name" value="(2E,6E)-farnesyl-diphosphate-specific ditrans,polycis-undecaprenyl-diphosphate synthase"/>
    <property type="match status" value="1"/>
</dbReference>
<evidence type="ECO:0000313" key="3">
    <source>
        <dbReference type="EMBL" id="APZ96979.1"/>
    </source>
</evidence>
<dbReference type="Proteomes" id="UP000187735">
    <property type="component" value="Chromosome"/>
</dbReference>
<keyword evidence="1 2" id="KW-0808">Transferase</keyword>
<feature type="binding site" evidence="2">
    <location>
        <begin position="76"/>
        <end position="78"/>
    </location>
    <ligand>
        <name>substrate</name>
    </ligand>
</feature>
<feature type="binding site" evidence="2">
    <location>
        <position position="218"/>
    </location>
    <ligand>
        <name>Mg(2+)</name>
        <dbReference type="ChEBI" id="CHEBI:18420"/>
    </ligand>
</feature>
<accession>A0A1P8WSF7</accession>
<dbReference type="EC" id="2.5.1.-" evidence="2"/>
<dbReference type="GO" id="GO:0000287">
    <property type="term" value="F:magnesium ion binding"/>
    <property type="evidence" value="ECO:0007669"/>
    <property type="project" value="UniProtKB-UniRule"/>
</dbReference>
<dbReference type="PROSITE" id="PS01066">
    <property type="entry name" value="UPP_SYNTHASE"/>
    <property type="match status" value="1"/>
</dbReference>
<comment type="cofactor">
    <cofactor evidence="2">
        <name>Mg(2+)</name>
        <dbReference type="ChEBI" id="CHEBI:18420"/>
    </cofactor>
    <text evidence="2">Binds 2 magnesium ions per subunit.</text>
</comment>
<dbReference type="CDD" id="cd00475">
    <property type="entry name" value="Cis_IPPS"/>
    <property type="match status" value="1"/>
</dbReference>
<sequence length="263" mass="30162">MSRELPYSDAQLEALGLARDRLARHIAIIMDGNGRWAQQRGMPRIEGHRRGVNSVRAVVEECSRLGLEQLTLYCFSSENWKRPKLELSLLMSLLRRYLVEERKRINEQGLRFRVIGRTDELDPAIQKEIRITEESAAENDGMMLCLAVNYGSRMEITDAVRAIAEKVQQGEIHPDEISEQTVASHLMTSGMPDPDLLIRTANQLRISNYLLWQISYSEIWITDCFWPDFREEQLHQALKDFAARDRRFGGLNPSSDQAASNSS</sequence>
<dbReference type="PANTHER" id="PTHR10291:SF0">
    <property type="entry name" value="DEHYDRODOLICHYL DIPHOSPHATE SYNTHASE 2"/>
    <property type="match status" value="1"/>
</dbReference>
<feature type="active site" description="Proton acceptor" evidence="2">
    <location>
        <position position="79"/>
    </location>
</feature>
<dbReference type="HAMAP" id="MF_01139">
    <property type="entry name" value="ISPT"/>
    <property type="match status" value="1"/>
</dbReference>
<proteinExistence type="inferred from homology"/>
<feature type="binding site" evidence="2">
    <location>
        <position position="48"/>
    </location>
    <ligand>
        <name>substrate</name>
    </ligand>
</feature>
<feature type="active site" evidence="2">
    <location>
        <position position="31"/>
    </location>
</feature>
<dbReference type="InterPro" id="IPR036424">
    <property type="entry name" value="UPP_synth-like_sf"/>
</dbReference>
<dbReference type="NCBIfam" id="NF011405">
    <property type="entry name" value="PRK14830.1"/>
    <property type="match status" value="1"/>
</dbReference>
<dbReference type="STRING" id="1891926.Fuma_06655"/>
<feature type="binding site" evidence="2">
    <location>
        <position position="36"/>
    </location>
    <ligand>
        <name>substrate</name>
    </ligand>
</feature>
<dbReference type="GO" id="GO:0016094">
    <property type="term" value="P:polyprenol biosynthetic process"/>
    <property type="evidence" value="ECO:0007669"/>
    <property type="project" value="TreeGrafter"/>
</dbReference>
<evidence type="ECO:0000256" key="1">
    <source>
        <dbReference type="ARBA" id="ARBA00022679"/>
    </source>
</evidence>
<feature type="binding site" evidence="2">
    <location>
        <begin position="32"/>
        <end position="35"/>
    </location>
    <ligand>
        <name>substrate</name>
    </ligand>
</feature>
<feature type="binding site" evidence="2">
    <location>
        <position position="31"/>
    </location>
    <ligand>
        <name>Mg(2+)</name>
        <dbReference type="ChEBI" id="CHEBI:18420"/>
    </ligand>
</feature>
<dbReference type="Pfam" id="PF01255">
    <property type="entry name" value="Prenyltransf"/>
    <property type="match status" value="1"/>
</dbReference>
<gene>
    <name evidence="3" type="primary">ispU</name>
    <name evidence="3" type="ORF">Fuma_06655</name>
</gene>
<dbReference type="AlphaFoldDB" id="A0A1P8WSF7"/>
<reference evidence="3 4" key="1">
    <citation type="journal article" date="2016" name="Front. Microbiol.">
        <title>Fuerstia marisgermanicae gen. nov., sp. nov., an Unusual Member of the Phylum Planctomycetes from the German Wadden Sea.</title>
        <authorList>
            <person name="Kohn T."/>
            <person name="Heuer A."/>
            <person name="Jogler M."/>
            <person name="Vollmers J."/>
            <person name="Boedeker C."/>
            <person name="Bunk B."/>
            <person name="Rast P."/>
            <person name="Borchert D."/>
            <person name="Glockner I."/>
            <person name="Freese H.M."/>
            <person name="Klenk H.P."/>
            <person name="Overmann J."/>
            <person name="Kaster A.K."/>
            <person name="Rohde M."/>
            <person name="Wiegand S."/>
            <person name="Jogler C."/>
        </authorList>
    </citation>
    <scope>NUCLEOTIDE SEQUENCE [LARGE SCALE GENOMIC DNA]</scope>
    <source>
        <strain evidence="3 4">NH11</strain>
    </source>
</reference>
<dbReference type="GO" id="GO:0045547">
    <property type="term" value="F:ditrans,polycis-polyprenyl diphosphate synthase [(2E,6E)-farnesyl diphosphate specific] activity"/>
    <property type="evidence" value="ECO:0007669"/>
    <property type="project" value="TreeGrafter"/>
</dbReference>
<comment type="function">
    <text evidence="2">Catalyzes the condensation of isopentenyl diphosphate (IPP) with allylic pyrophosphates generating different type of terpenoids.</text>
</comment>